<dbReference type="InterPro" id="IPR000073">
    <property type="entry name" value="AB_hydrolase_1"/>
</dbReference>
<organism evidence="2">
    <name type="scientific">marine sediment metagenome</name>
    <dbReference type="NCBI Taxonomy" id="412755"/>
    <lineage>
        <taxon>unclassified sequences</taxon>
        <taxon>metagenomes</taxon>
        <taxon>ecological metagenomes</taxon>
    </lineage>
</organism>
<name>X1GEB2_9ZZZZ</name>
<dbReference type="Pfam" id="PF00561">
    <property type="entry name" value="Abhydrolase_1"/>
    <property type="match status" value="1"/>
</dbReference>
<comment type="caution">
    <text evidence="2">The sequence shown here is derived from an EMBL/GenBank/DDBJ whole genome shotgun (WGS) entry which is preliminary data.</text>
</comment>
<dbReference type="EMBL" id="BARU01009917">
    <property type="protein sequence ID" value="GAH43150.1"/>
    <property type="molecule type" value="Genomic_DNA"/>
</dbReference>
<dbReference type="GO" id="GO:0046464">
    <property type="term" value="P:acylglycerol catabolic process"/>
    <property type="evidence" value="ECO:0007669"/>
    <property type="project" value="TreeGrafter"/>
</dbReference>
<dbReference type="PANTHER" id="PTHR43798">
    <property type="entry name" value="MONOACYLGLYCEROL LIPASE"/>
    <property type="match status" value="1"/>
</dbReference>
<gene>
    <name evidence="2" type="ORF">S03H2_19039</name>
</gene>
<dbReference type="InterPro" id="IPR029058">
    <property type="entry name" value="AB_hydrolase_fold"/>
</dbReference>
<proteinExistence type="predicted"/>
<feature type="non-terminal residue" evidence="2">
    <location>
        <position position="1"/>
    </location>
</feature>
<dbReference type="Gene3D" id="3.40.50.1820">
    <property type="entry name" value="alpha/beta hydrolase"/>
    <property type="match status" value="1"/>
</dbReference>
<dbReference type="PRINTS" id="PR00111">
    <property type="entry name" value="ABHYDROLASE"/>
</dbReference>
<protein>
    <recommendedName>
        <fullName evidence="1">AB hydrolase-1 domain-containing protein</fullName>
    </recommendedName>
</protein>
<dbReference type="AlphaFoldDB" id="X1GEB2"/>
<accession>X1GEB2</accession>
<evidence type="ECO:0000313" key="2">
    <source>
        <dbReference type="EMBL" id="GAH43150.1"/>
    </source>
</evidence>
<dbReference type="PANTHER" id="PTHR43798:SF5">
    <property type="entry name" value="MONOACYLGLYCEROL LIPASE ABHD6"/>
    <property type="match status" value="1"/>
</dbReference>
<sequence length="238" mass="25738">HKSARPPIVLIHGAGGTHLFWPPAIRRLFGYQVYALDLPGHGKSYGRGFQSISAYGAAVLKWMAAIGIHRAVFIGHSMGSAIALSLALDNPEQVSALALIGGGARLQVSQILLDSTSNPTTFNNAISKIVQWSFSPNSSPRLKELAAQRMVETRPSVLHGDFLACNEFNESRRIANISQSTLVLCGLEDKMTPPHYSKLLANNIPNAHLEIVPDAGHMVMLEQPQLVAGVIEEFLSTI</sequence>
<dbReference type="SUPFAM" id="SSF53474">
    <property type="entry name" value="alpha/beta-Hydrolases"/>
    <property type="match status" value="1"/>
</dbReference>
<reference evidence="2" key="1">
    <citation type="journal article" date="2014" name="Front. Microbiol.">
        <title>High frequency of phylogenetically diverse reductive dehalogenase-homologous genes in deep subseafloor sedimentary metagenomes.</title>
        <authorList>
            <person name="Kawai M."/>
            <person name="Futagami T."/>
            <person name="Toyoda A."/>
            <person name="Takaki Y."/>
            <person name="Nishi S."/>
            <person name="Hori S."/>
            <person name="Arai W."/>
            <person name="Tsubouchi T."/>
            <person name="Morono Y."/>
            <person name="Uchiyama I."/>
            <person name="Ito T."/>
            <person name="Fujiyama A."/>
            <person name="Inagaki F."/>
            <person name="Takami H."/>
        </authorList>
    </citation>
    <scope>NUCLEOTIDE SEQUENCE</scope>
    <source>
        <strain evidence="2">Expedition CK06-06</strain>
    </source>
</reference>
<dbReference type="GO" id="GO:0047372">
    <property type="term" value="F:monoacylglycerol lipase activity"/>
    <property type="evidence" value="ECO:0007669"/>
    <property type="project" value="TreeGrafter"/>
</dbReference>
<dbReference type="InterPro" id="IPR050266">
    <property type="entry name" value="AB_hydrolase_sf"/>
</dbReference>
<dbReference type="GO" id="GO:0016020">
    <property type="term" value="C:membrane"/>
    <property type="evidence" value="ECO:0007669"/>
    <property type="project" value="TreeGrafter"/>
</dbReference>
<feature type="domain" description="AB hydrolase-1" evidence="1">
    <location>
        <begin position="6"/>
        <end position="224"/>
    </location>
</feature>
<evidence type="ECO:0000259" key="1">
    <source>
        <dbReference type="Pfam" id="PF00561"/>
    </source>
</evidence>